<dbReference type="EMBL" id="MW749004">
    <property type="protein sequence ID" value="QYA57234.1"/>
    <property type="molecule type" value="Genomic_DNA"/>
</dbReference>
<evidence type="ECO:0000256" key="5">
    <source>
        <dbReference type="ARBA" id="ARBA00023002"/>
    </source>
</evidence>
<dbReference type="GO" id="GO:0046654">
    <property type="term" value="P:tetrahydrofolate biosynthetic process"/>
    <property type="evidence" value="ECO:0007669"/>
    <property type="project" value="InterPro"/>
</dbReference>
<dbReference type="InterPro" id="IPR001796">
    <property type="entry name" value="DHFR_dom"/>
</dbReference>
<dbReference type="InterPro" id="IPR012259">
    <property type="entry name" value="DHFR"/>
</dbReference>
<reference evidence="7 8" key="1">
    <citation type="submission" date="2021-03" db="EMBL/GenBank/DDBJ databases">
        <authorList>
            <person name="Thompson D.W."/>
            <person name="Brown H.M.F."/>
            <person name="Thompson S.D."/>
            <person name="Grose J.H."/>
        </authorList>
    </citation>
    <scope>NUCLEOTIDE SEQUENCE [LARGE SCALE GENOMIC DNA]</scope>
</reference>
<evidence type="ECO:0000256" key="2">
    <source>
        <dbReference type="ARBA" id="ARBA00012856"/>
    </source>
</evidence>
<proteinExistence type="predicted"/>
<evidence type="ECO:0000313" key="8">
    <source>
        <dbReference type="Proteomes" id="UP000827415"/>
    </source>
</evidence>
<dbReference type="GO" id="GO:0006730">
    <property type="term" value="P:one-carbon metabolic process"/>
    <property type="evidence" value="ECO:0007669"/>
    <property type="project" value="UniProtKB-KW"/>
</dbReference>
<name>A0AAE7W971_9CAUD</name>
<comment type="pathway">
    <text evidence="1">Cofactor biosynthesis; tetrahydrofolate biosynthesis; 5,6,7,8-tetrahydrofolate from 7,8-dihydrofolate: step 1/1.</text>
</comment>
<evidence type="ECO:0000256" key="1">
    <source>
        <dbReference type="ARBA" id="ARBA00004903"/>
    </source>
</evidence>
<dbReference type="PRINTS" id="PR00070">
    <property type="entry name" value="DHFR"/>
</dbReference>
<keyword evidence="3" id="KW-0554">One-carbon metabolism</keyword>
<dbReference type="Pfam" id="PF00186">
    <property type="entry name" value="DHFR_1"/>
    <property type="match status" value="1"/>
</dbReference>
<dbReference type="GO" id="GO:0004146">
    <property type="term" value="F:dihydrofolate reductase activity"/>
    <property type="evidence" value="ECO:0007669"/>
    <property type="project" value="UniProtKB-EC"/>
</dbReference>
<evidence type="ECO:0000313" key="7">
    <source>
        <dbReference type="EMBL" id="QYA57234.1"/>
    </source>
</evidence>
<sequence length="195" mass="21850">MTIKAIFATDSVGTFGIDNHLPWPKNKEDMAFFKNMTTGTIVVMGYNTWDSLGGKPLPDRVNVVVTTGRGLLTGEMEMCEIDGEYVIFVKPFDLENTVRWLEDPSNIWTSNDRRGSTNTICVIGGKSLLIQLSHMFDEVYHTEIFGDYHNNGEDITQVTINDNELGHITASLHQAFFRYLPDGSGKVTAYTKTSK</sequence>
<organism evidence="7 8">
    <name type="scientific">Hafnia phage vB_HpaM_Zyzzx</name>
    <dbReference type="NCBI Taxonomy" id="2836109"/>
    <lineage>
        <taxon>Viruses</taxon>
        <taxon>Duplodnaviria</taxon>
        <taxon>Heunggongvirae</taxon>
        <taxon>Uroviricota</taxon>
        <taxon>Caudoviricetes</taxon>
        <taxon>Andersonviridae</taxon>
        <taxon>Andersonviridae incertae sedis</taxon>
        <taxon>Daniellevirus</taxon>
        <taxon>Daniellevirus Zyzzx</taxon>
    </lineage>
</organism>
<dbReference type="InterPro" id="IPR024072">
    <property type="entry name" value="DHFR-like_dom_sf"/>
</dbReference>
<evidence type="ECO:0000256" key="4">
    <source>
        <dbReference type="ARBA" id="ARBA00022857"/>
    </source>
</evidence>
<dbReference type="GO" id="GO:0046452">
    <property type="term" value="P:dihydrofolate metabolic process"/>
    <property type="evidence" value="ECO:0007669"/>
    <property type="project" value="TreeGrafter"/>
</dbReference>
<dbReference type="EC" id="1.5.1.3" evidence="2"/>
<keyword evidence="8" id="KW-1185">Reference proteome</keyword>
<dbReference type="PANTHER" id="PTHR48069">
    <property type="entry name" value="DIHYDROFOLATE REDUCTASE"/>
    <property type="match status" value="1"/>
</dbReference>
<gene>
    <name evidence="7" type="ORF">ZYZZX_6</name>
</gene>
<keyword evidence="5" id="KW-0560">Oxidoreductase</keyword>
<dbReference type="GO" id="GO:0050661">
    <property type="term" value="F:NADP binding"/>
    <property type="evidence" value="ECO:0007669"/>
    <property type="project" value="InterPro"/>
</dbReference>
<feature type="domain" description="DHFR" evidence="6">
    <location>
        <begin position="3"/>
        <end position="148"/>
    </location>
</feature>
<protein>
    <recommendedName>
        <fullName evidence="2">dihydrofolate reductase</fullName>
        <ecNumber evidence="2">1.5.1.3</ecNumber>
    </recommendedName>
</protein>
<keyword evidence="4" id="KW-0521">NADP</keyword>
<evidence type="ECO:0000259" key="6">
    <source>
        <dbReference type="Pfam" id="PF00186"/>
    </source>
</evidence>
<dbReference type="SUPFAM" id="SSF53597">
    <property type="entry name" value="Dihydrofolate reductase-like"/>
    <property type="match status" value="1"/>
</dbReference>
<evidence type="ECO:0000256" key="3">
    <source>
        <dbReference type="ARBA" id="ARBA00022563"/>
    </source>
</evidence>
<dbReference type="CDD" id="cd00209">
    <property type="entry name" value="DHFR"/>
    <property type="match status" value="1"/>
</dbReference>
<accession>A0AAE7W971</accession>
<dbReference type="GO" id="GO:0046655">
    <property type="term" value="P:folic acid metabolic process"/>
    <property type="evidence" value="ECO:0007669"/>
    <property type="project" value="TreeGrafter"/>
</dbReference>
<dbReference type="Proteomes" id="UP000827415">
    <property type="component" value="Segment"/>
</dbReference>
<dbReference type="PANTHER" id="PTHR48069:SF3">
    <property type="entry name" value="DIHYDROFOLATE REDUCTASE"/>
    <property type="match status" value="1"/>
</dbReference>
<dbReference type="Gene3D" id="3.40.430.10">
    <property type="entry name" value="Dihydrofolate Reductase, subunit A"/>
    <property type="match status" value="1"/>
</dbReference>